<accession>A0A1S9P6N3</accession>
<dbReference type="EMBL" id="MBTF01000039">
    <property type="protein sequence ID" value="OOQ56620.1"/>
    <property type="molecule type" value="Genomic_DNA"/>
</dbReference>
<keyword evidence="3" id="KW-1185">Reference proteome</keyword>
<dbReference type="STRING" id="1792845.BC343_19515"/>
<comment type="caution">
    <text evidence="2">The sequence shown here is derived from an EMBL/GenBank/DDBJ whole genome shotgun (WGS) entry which is preliminary data.</text>
</comment>
<gene>
    <name evidence="2" type="ORF">BC343_19515</name>
</gene>
<evidence type="ECO:0000313" key="3">
    <source>
        <dbReference type="Proteomes" id="UP000189739"/>
    </source>
</evidence>
<dbReference type="InterPro" id="IPR000073">
    <property type="entry name" value="AB_hydrolase_1"/>
</dbReference>
<dbReference type="PANTHER" id="PTHR43798">
    <property type="entry name" value="MONOACYLGLYCEROL LIPASE"/>
    <property type="match status" value="1"/>
</dbReference>
<dbReference type="AlphaFoldDB" id="A0A1S9P6N3"/>
<evidence type="ECO:0000313" key="2">
    <source>
        <dbReference type="EMBL" id="OOQ56620.1"/>
    </source>
</evidence>
<dbReference type="InterPro" id="IPR029058">
    <property type="entry name" value="AB_hydrolase_fold"/>
</dbReference>
<dbReference type="Gene3D" id="3.40.50.1820">
    <property type="entry name" value="alpha/beta hydrolase"/>
    <property type="match status" value="1"/>
</dbReference>
<dbReference type="GO" id="GO:0016020">
    <property type="term" value="C:membrane"/>
    <property type="evidence" value="ECO:0007669"/>
    <property type="project" value="TreeGrafter"/>
</dbReference>
<proteinExistence type="predicted"/>
<protein>
    <recommendedName>
        <fullName evidence="1">AB hydrolase-1 domain-containing protein</fullName>
    </recommendedName>
</protein>
<dbReference type="OrthoDB" id="59888at2"/>
<dbReference type="Pfam" id="PF00561">
    <property type="entry name" value="Abhydrolase_1"/>
    <property type="match status" value="1"/>
</dbReference>
<dbReference type="RefSeq" id="WP_078351583.1">
    <property type="nucleotide sequence ID" value="NZ_MBTF01000039.1"/>
</dbReference>
<reference evidence="2 3" key="1">
    <citation type="submission" date="2016-07" db="EMBL/GenBank/DDBJ databases">
        <title>Genomic analysis of zinc-resistant bacterium Mucilaginibacter pedocola TBZ30.</title>
        <authorList>
            <person name="Huang J."/>
            <person name="Tang J."/>
        </authorList>
    </citation>
    <scope>NUCLEOTIDE SEQUENCE [LARGE SCALE GENOMIC DNA]</scope>
    <source>
        <strain evidence="2 3">TBZ30</strain>
    </source>
</reference>
<name>A0A1S9P6N3_9SPHI</name>
<dbReference type="Proteomes" id="UP000189739">
    <property type="component" value="Unassembled WGS sequence"/>
</dbReference>
<dbReference type="PANTHER" id="PTHR43798:SF33">
    <property type="entry name" value="HYDROLASE, PUTATIVE (AFU_ORTHOLOGUE AFUA_2G14860)-RELATED"/>
    <property type="match status" value="1"/>
</dbReference>
<sequence length="147" mass="16561">MISKKIFLFFLCFGLSTNGYSQKKFKTFFVKGFSDNSLEVLDWGGKGKSIFFLAGLGNTAHIFEQFAPKFTNNFHVYGLTRRGFGNSERIKTGFNTDTLLLDILKVMDSLRLKKVILIGHSIAGDELSTFARQYPNKVSAIIFLTLP</sequence>
<evidence type="ECO:0000259" key="1">
    <source>
        <dbReference type="Pfam" id="PF00561"/>
    </source>
</evidence>
<dbReference type="InterPro" id="IPR050266">
    <property type="entry name" value="AB_hydrolase_sf"/>
</dbReference>
<feature type="domain" description="AB hydrolase-1" evidence="1">
    <location>
        <begin position="50"/>
        <end position="144"/>
    </location>
</feature>
<dbReference type="SUPFAM" id="SSF53474">
    <property type="entry name" value="alpha/beta-Hydrolases"/>
    <property type="match status" value="1"/>
</dbReference>
<organism evidence="2 3">
    <name type="scientific">Mucilaginibacter pedocola</name>
    <dbReference type="NCBI Taxonomy" id="1792845"/>
    <lineage>
        <taxon>Bacteria</taxon>
        <taxon>Pseudomonadati</taxon>
        <taxon>Bacteroidota</taxon>
        <taxon>Sphingobacteriia</taxon>
        <taxon>Sphingobacteriales</taxon>
        <taxon>Sphingobacteriaceae</taxon>
        <taxon>Mucilaginibacter</taxon>
    </lineage>
</organism>